<feature type="domain" description="VOC" evidence="1">
    <location>
        <begin position="6"/>
        <end position="129"/>
    </location>
</feature>
<accession>A0A9X3MMU3</accession>
<dbReference type="Proteomes" id="UP001149140">
    <property type="component" value="Unassembled WGS sequence"/>
</dbReference>
<dbReference type="Gene3D" id="3.10.180.10">
    <property type="entry name" value="2,3-Dihydroxybiphenyl 1,2-Dioxygenase, domain 1"/>
    <property type="match status" value="1"/>
</dbReference>
<evidence type="ECO:0000313" key="2">
    <source>
        <dbReference type="EMBL" id="MDA0159394.1"/>
    </source>
</evidence>
<gene>
    <name evidence="2" type="ORF">OM076_03875</name>
</gene>
<dbReference type="AlphaFoldDB" id="A0A9X3MMU3"/>
<sequence>MPHINQVSVVVIPVRDQETAVGFYTRVLGFEIRSDFTYETGERWVEVVAPGAPTSLVLVKSDEAGIETRVILSSTDVEGDRAEFAAAGVDVSEILGHELIVWGGAPLAGNPAMFFLRDPDGNSILIVASA</sequence>
<dbReference type="InterPro" id="IPR004360">
    <property type="entry name" value="Glyas_Fos-R_dOase_dom"/>
</dbReference>
<proteinExistence type="predicted"/>
<evidence type="ECO:0000259" key="1">
    <source>
        <dbReference type="PROSITE" id="PS51819"/>
    </source>
</evidence>
<dbReference type="InterPro" id="IPR037523">
    <property type="entry name" value="VOC_core"/>
</dbReference>
<organism evidence="2 3">
    <name type="scientific">Solirubrobacter ginsenosidimutans</name>
    <dbReference type="NCBI Taxonomy" id="490573"/>
    <lineage>
        <taxon>Bacteria</taxon>
        <taxon>Bacillati</taxon>
        <taxon>Actinomycetota</taxon>
        <taxon>Thermoleophilia</taxon>
        <taxon>Solirubrobacterales</taxon>
        <taxon>Solirubrobacteraceae</taxon>
        <taxon>Solirubrobacter</taxon>
    </lineage>
</organism>
<dbReference type="InterPro" id="IPR029068">
    <property type="entry name" value="Glyas_Bleomycin-R_OHBP_Dase"/>
</dbReference>
<keyword evidence="3" id="KW-1185">Reference proteome</keyword>
<dbReference type="PANTHER" id="PTHR36437">
    <property type="entry name" value="GLYOXALASE/BLEOMYCIN RESISTANCE PROTEIN/DIOXYGENASE"/>
    <property type="match status" value="1"/>
</dbReference>
<comment type="caution">
    <text evidence="2">The sequence shown here is derived from an EMBL/GenBank/DDBJ whole genome shotgun (WGS) entry which is preliminary data.</text>
</comment>
<dbReference type="PROSITE" id="PS51819">
    <property type="entry name" value="VOC"/>
    <property type="match status" value="1"/>
</dbReference>
<dbReference type="PANTHER" id="PTHR36437:SF2">
    <property type="entry name" value="GLYOXALASE_BLEOMYCIN RESISTANCE PROTEIN_DIOXYGENASE"/>
    <property type="match status" value="1"/>
</dbReference>
<reference evidence="2" key="1">
    <citation type="submission" date="2022-10" db="EMBL/GenBank/DDBJ databases">
        <title>The WGS of Solirubrobacter ginsenosidimutans DSM 21036.</title>
        <authorList>
            <person name="Jiang Z."/>
        </authorList>
    </citation>
    <scope>NUCLEOTIDE SEQUENCE</scope>
    <source>
        <strain evidence="2">DSM 21036</strain>
    </source>
</reference>
<protein>
    <submittedName>
        <fullName evidence="2">VOC family protein</fullName>
    </submittedName>
</protein>
<name>A0A9X3MMU3_9ACTN</name>
<dbReference type="Pfam" id="PF00903">
    <property type="entry name" value="Glyoxalase"/>
    <property type="match status" value="1"/>
</dbReference>
<evidence type="ECO:0000313" key="3">
    <source>
        <dbReference type="Proteomes" id="UP001149140"/>
    </source>
</evidence>
<dbReference type="SUPFAM" id="SSF54593">
    <property type="entry name" value="Glyoxalase/Bleomycin resistance protein/Dihydroxybiphenyl dioxygenase"/>
    <property type="match status" value="1"/>
</dbReference>
<dbReference type="EMBL" id="JAPDOD010000002">
    <property type="protein sequence ID" value="MDA0159394.1"/>
    <property type="molecule type" value="Genomic_DNA"/>
</dbReference>
<dbReference type="RefSeq" id="WP_270038083.1">
    <property type="nucleotide sequence ID" value="NZ_JAPDOD010000002.1"/>
</dbReference>